<gene>
    <name evidence="1" type="ORF">SAMN05444420_101588</name>
</gene>
<accession>A0A1H2RXT6</accession>
<dbReference type="Proteomes" id="UP000182771">
    <property type="component" value="Unassembled WGS sequence"/>
</dbReference>
<name>A0A1H2RXT6_9FLAO</name>
<reference evidence="1 2" key="1">
    <citation type="submission" date="2016-10" db="EMBL/GenBank/DDBJ databases">
        <authorList>
            <person name="Varghese N."/>
            <person name="Submissions S."/>
        </authorList>
    </citation>
    <scope>NUCLEOTIDE SEQUENCE [LARGE SCALE GENOMIC DNA]</scope>
    <source>
        <strain evidence="1 2">DSM 11449</strain>
    </source>
</reference>
<evidence type="ECO:0000313" key="1">
    <source>
        <dbReference type="EMBL" id="SDW23419.1"/>
    </source>
</evidence>
<dbReference type="AlphaFoldDB" id="A0A1H2RXT6"/>
<keyword evidence="2" id="KW-1185">Reference proteome</keyword>
<dbReference type="GeneID" id="85017557"/>
<comment type="caution">
    <text evidence="1">The sequence shown here is derived from an EMBL/GenBank/DDBJ whole genome shotgun (WGS) entry which is preliminary data.</text>
</comment>
<dbReference type="RefSeq" id="WP_016419832.1">
    <property type="nucleotide sequence ID" value="NZ_FNND01000001.1"/>
</dbReference>
<proteinExistence type="predicted"/>
<dbReference type="EMBL" id="FNND01000001">
    <property type="protein sequence ID" value="SDW23419.1"/>
    <property type="molecule type" value="Genomic_DNA"/>
</dbReference>
<evidence type="ECO:0000313" key="2">
    <source>
        <dbReference type="Proteomes" id="UP000182771"/>
    </source>
</evidence>
<sequence>MSKITLQADIQKVDFPIEEIIGIPNTVTIKAMEEAQKLMNDKNTKFFTDLRDFLDYLKK</sequence>
<organism evidence="1 2">
    <name type="scientific">Capnocytophaga granulosa</name>
    <dbReference type="NCBI Taxonomy" id="45242"/>
    <lineage>
        <taxon>Bacteria</taxon>
        <taxon>Pseudomonadati</taxon>
        <taxon>Bacteroidota</taxon>
        <taxon>Flavobacteriia</taxon>
        <taxon>Flavobacteriales</taxon>
        <taxon>Flavobacteriaceae</taxon>
        <taxon>Capnocytophaga</taxon>
    </lineage>
</organism>
<protein>
    <submittedName>
        <fullName evidence="1">DNA-damage-inducible protein J</fullName>
    </submittedName>
</protein>